<comment type="caution">
    <text evidence="2">The sequence shown here is derived from an EMBL/GenBank/DDBJ whole genome shotgun (WGS) entry which is preliminary data.</text>
</comment>
<name>A0A5B7K5B7_PORTR</name>
<evidence type="ECO:0000313" key="2">
    <source>
        <dbReference type="EMBL" id="MPD02230.1"/>
    </source>
</evidence>
<dbReference type="AlphaFoldDB" id="A0A5B7K5B7"/>
<feature type="compositionally biased region" description="Basic residues" evidence="1">
    <location>
        <begin position="129"/>
        <end position="140"/>
    </location>
</feature>
<reference evidence="2 3" key="1">
    <citation type="submission" date="2019-05" db="EMBL/GenBank/DDBJ databases">
        <title>Another draft genome of Portunus trituberculatus and its Hox gene families provides insights of decapod evolution.</title>
        <authorList>
            <person name="Jeong J.-H."/>
            <person name="Song I."/>
            <person name="Kim S."/>
            <person name="Choi T."/>
            <person name="Kim D."/>
            <person name="Ryu S."/>
            <person name="Kim W."/>
        </authorList>
    </citation>
    <scope>NUCLEOTIDE SEQUENCE [LARGE SCALE GENOMIC DNA]</scope>
    <source>
        <tissue evidence="2">Muscle</tissue>
    </source>
</reference>
<keyword evidence="3" id="KW-1185">Reference proteome</keyword>
<feature type="region of interest" description="Disordered" evidence="1">
    <location>
        <begin position="129"/>
        <end position="152"/>
    </location>
</feature>
<sequence>MITGTEFWSNFHSAQSSAHHATCGTRAGQFAQSLAHRASQRARAEWSLAGCVQCEGSQQICQRALCVLPHAAGRPGLQKGVSEASLARSLRSSLWCPVTLCYSPDAAFRHPSDGNVDIATWLPLARHQRRPMLSRTRRTSSRGEAATTTQREKDIRSVLGIVPI</sequence>
<evidence type="ECO:0000256" key="1">
    <source>
        <dbReference type="SAM" id="MobiDB-lite"/>
    </source>
</evidence>
<gene>
    <name evidence="2" type="ORF">E2C01_097799</name>
</gene>
<dbReference type="Proteomes" id="UP000324222">
    <property type="component" value="Unassembled WGS sequence"/>
</dbReference>
<protein>
    <submittedName>
        <fullName evidence="2">Uncharacterized protein</fullName>
    </submittedName>
</protein>
<organism evidence="2 3">
    <name type="scientific">Portunus trituberculatus</name>
    <name type="common">Swimming crab</name>
    <name type="synonym">Neptunus trituberculatus</name>
    <dbReference type="NCBI Taxonomy" id="210409"/>
    <lineage>
        <taxon>Eukaryota</taxon>
        <taxon>Metazoa</taxon>
        <taxon>Ecdysozoa</taxon>
        <taxon>Arthropoda</taxon>
        <taxon>Crustacea</taxon>
        <taxon>Multicrustacea</taxon>
        <taxon>Malacostraca</taxon>
        <taxon>Eumalacostraca</taxon>
        <taxon>Eucarida</taxon>
        <taxon>Decapoda</taxon>
        <taxon>Pleocyemata</taxon>
        <taxon>Brachyura</taxon>
        <taxon>Eubrachyura</taxon>
        <taxon>Portunoidea</taxon>
        <taxon>Portunidae</taxon>
        <taxon>Portuninae</taxon>
        <taxon>Portunus</taxon>
    </lineage>
</organism>
<dbReference type="EMBL" id="VSRR010130500">
    <property type="protein sequence ID" value="MPD02230.1"/>
    <property type="molecule type" value="Genomic_DNA"/>
</dbReference>
<evidence type="ECO:0000313" key="3">
    <source>
        <dbReference type="Proteomes" id="UP000324222"/>
    </source>
</evidence>
<accession>A0A5B7K5B7</accession>
<proteinExistence type="predicted"/>